<reference evidence="1 2" key="1">
    <citation type="journal article" date="2015" name="Genome Biol. Evol.">
        <title>Comparative Genomics of a Bacterivorous Green Alga Reveals Evolutionary Causalities and Consequences of Phago-Mixotrophic Mode of Nutrition.</title>
        <authorList>
            <person name="Burns J.A."/>
            <person name="Paasch A."/>
            <person name="Narechania A."/>
            <person name="Kim E."/>
        </authorList>
    </citation>
    <scope>NUCLEOTIDE SEQUENCE [LARGE SCALE GENOMIC DNA]</scope>
    <source>
        <strain evidence="1 2">PLY_AMNH</strain>
    </source>
</reference>
<organism evidence="1 2">
    <name type="scientific">Cymbomonas tetramitiformis</name>
    <dbReference type="NCBI Taxonomy" id="36881"/>
    <lineage>
        <taxon>Eukaryota</taxon>
        <taxon>Viridiplantae</taxon>
        <taxon>Chlorophyta</taxon>
        <taxon>Pyramimonadophyceae</taxon>
        <taxon>Pyramimonadales</taxon>
        <taxon>Pyramimonadaceae</taxon>
        <taxon>Cymbomonas</taxon>
    </lineage>
</organism>
<name>A0AAE0EM03_9CHLO</name>
<dbReference type="Proteomes" id="UP001190700">
    <property type="component" value="Unassembled WGS sequence"/>
</dbReference>
<comment type="caution">
    <text evidence="1">The sequence shown here is derived from an EMBL/GenBank/DDBJ whole genome shotgun (WGS) entry which is preliminary data.</text>
</comment>
<protein>
    <submittedName>
        <fullName evidence="1">Uncharacterized protein</fullName>
    </submittedName>
</protein>
<sequence>MFSKEIGEAYGVDLTARTPSEHEWRLIAHKVESVPADADWVYAAVIQGSSGVGIVLLSYSVKKNADLGNRSSPAVDNLFAFEDSVLMSCRIENLHVELSGDTICDQSGVLPHGIQYYQFLSPSHDSIRLK</sequence>
<proteinExistence type="predicted"/>
<accession>A0AAE0EM03</accession>
<evidence type="ECO:0000313" key="1">
    <source>
        <dbReference type="EMBL" id="KAK3233438.1"/>
    </source>
</evidence>
<keyword evidence="2" id="KW-1185">Reference proteome</keyword>
<dbReference type="EMBL" id="LGRX02035713">
    <property type="protein sequence ID" value="KAK3233438.1"/>
    <property type="molecule type" value="Genomic_DNA"/>
</dbReference>
<gene>
    <name evidence="1" type="ORF">CYMTET_56267</name>
</gene>
<dbReference type="AlphaFoldDB" id="A0AAE0EM03"/>
<evidence type="ECO:0000313" key="2">
    <source>
        <dbReference type="Proteomes" id="UP001190700"/>
    </source>
</evidence>